<evidence type="ECO:0000256" key="11">
    <source>
        <dbReference type="ARBA" id="ARBA00023136"/>
    </source>
</evidence>
<evidence type="ECO:0000256" key="1">
    <source>
        <dbReference type="ARBA" id="ARBA00004651"/>
    </source>
</evidence>
<dbReference type="EMBL" id="NAJP01000033">
    <property type="protein sequence ID" value="TKA40369.1"/>
    <property type="molecule type" value="Genomic_DNA"/>
</dbReference>
<dbReference type="PROSITE" id="PS51384">
    <property type="entry name" value="FAD_FR"/>
    <property type="match status" value="1"/>
</dbReference>
<dbReference type="SUPFAM" id="SSF63380">
    <property type="entry name" value="Riboflavin synthase domain-like"/>
    <property type="match status" value="1"/>
</dbReference>
<feature type="transmembrane region" description="Helical" evidence="13">
    <location>
        <begin position="170"/>
        <end position="191"/>
    </location>
</feature>
<evidence type="ECO:0000256" key="6">
    <source>
        <dbReference type="ARBA" id="ARBA00022692"/>
    </source>
</evidence>
<keyword evidence="5" id="KW-1003">Cell membrane</keyword>
<dbReference type="Pfam" id="PF08030">
    <property type="entry name" value="NAD_binding_6"/>
    <property type="match status" value="1"/>
</dbReference>
<dbReference type="PANTHER" id="PTHR32361:SF3">
    <property type="entry name" value="REDUCTASE, PUTATIVE (AFU_ORTHOLOGUE AFUA_6G13750)-RELATED"/>
    <property type="match status" value="1"/>
</dbReference>
<evidence type="ECO:0000259" key="14">
    <source>
        <dbReference type="PROSITE" id="PS51384"/>
    </source>
</evidence>
<keyword evidence="6 13" id="KW-0812">Transmembrane</keyword>
<dbReference type="Pfam" id="PF01794">
    <property type="entry name" value="Ferric_reduct"/>
    <property type="match status" value="1"/>
</dbReference>
<keyword evidence="11 13" id="KW-0472">Membrane</keyword>
<dbReference type="InterPro" id="IPR039261">
    <property type="entry name" value="FNR_nucleotide-bd"/>
</dbReference>
<name>A0A4V6WK53_9PEZI</name>
<dbReference type="SFLD" id="SFLDG01168">
    <property type="entry name" value="Ferric_reductase_subgroup_(FRE"/>
    <property type="match status" value="1"/>
</dbReference>
<keyword evidence="9" id="KW-0560">Oxidoreductase</keyword>
<sequence length="647" mass="71733">MMAAHFINARHIQDPNAANTTRKHYWGYPSRVLPCTKDTGTCEYLDAVYSMHETSMRYAFILWAVLLGIAATWLFIRGWRMTSHERQPSGPLESAWRHLALAKRRWLSPDVASKPLQRLFGHVSRLQLLILTILLAYCLLFSLIGITYRTWLTPLPASPLHNTRAGLGGFADRVGALAYALTPFAVLLGMRESVLSVVTGVPYQHFNFLHRWTGRVVFVQAVLHTVAWTMVEGRLYQPQPGVYREFIGQQYVVFGVVAMFVLTLMLVLSTRTAIRWFGYEVFRVGHWGLAVVYLGACWGHWEKLWCWMVASLVLVVLDQVVRWVRVAYLHCGGGKRSSKTTHTALATPGRLTPCLADFGFHCAQAHITTLSSSADNDLVLRLDFTHTHRSPWQAGQHFHLTFPSLSLWQSHPFTPSSLPDPNSSRLQHHTYLLRVREGITARLAALDEGATVPVILSGPYGRGFPSYGAQNVLAVAGGTGVSFTLPVVLEALRQRVACGPVFAVDFVWVVKRGRDLLWVREELGELRERAEGWTGLGVRVFITRESEGRRVGPDEKTTGDMGEGESMVSELVGLLNGTSGCSVSFLGGRRPAIAELVGDFVERAAMVGGNVEVVGSGPETMGSDVRSAVAELSVDTDVSCYWDSRGD</sequence>
<dbReference type="AlphaFoldDB" id="A0A4V6WK53"/>
<comment type="subcellular location">
    <subcellularLocation>
        <location evidence="1">Cell membrane</location>
        <topology evidence="1">Multi-pass membrane protein</topology>
    </subcellularLocation>
</comment>
<dbReference type="InterPro" id="IPR017938">
    <property type="entry name" value="Riboflavin_synthase-like_b-brl"/>
</dbReference>
<dbReference type="InterPro" id="IPR013112">
    <property type="entry name" value="FAD-bd_8"/>
</dbReference>
<dbReference type="Proteomes" id="UP000310066">
    <property type="component" value="Unassembled WGS sequence"/>
</dbReference>
<gene>
    <name evidence="15" type="ORF">B0A54_09318</name>
</gene>
<feature type="transmembrane region" description="Helical" evidence="13">
    <location>
        <begin position="251"/>
        <end position="269"/>
    </location>
</feature>
<feature type="transmembrane region" description="Helical" evidence="13">
    <location>
        <begin position="128"/>
        <end position="150"/>
    </location>
</feature>
<evidence type="ECO:0000256" key="9">
    <source>
        <dbReference type="ARBA" id="ARBA00023002"/>
    </source>
</evidence>
<dbReference type="InterPro" id="IPR017927">
    <property type="entry name" value="FAD-bd_FR_type"/>
</dbReference>
<feature type="domain" description="FAD-binding FR-type" evidence="14">
    <location>
        <begin position="357"/>
        <end position="466"/>
    </location>
</feature>
<proteinExistence type="inferred from homology"/>
<dbReference type="SUPFAM" id="SSF52343">
    <property type="entry name" value="Ferredoxin reductase-like, C-terminal NADP-linked domain"/>
    <property type="match status" value="1"/>
</dbReference>
<comment type="catalytic activity">
    <reaction evidence="12">
        <text>2 a Fe(II)-siderophore + NADP(+) + H(+) = 2 a Fe(III)-siderophore + NADPH</text>
        <dbReference type="Rhea" id="RHEA:28795"/>
        <dbReference type="Rhea" id="RHEA-COMP:11342"/>
        <dbReference type="Rhea" id="RHEA-COMP:11344"/>
        <dbReference type="ChEBI" id="CHEBI:15378"/>
        <dbReference type="ChEBI" id="CHEBI:29033"/>
        <dbReference type="ChEBI" id="CHEBI:29034"/>
        <dbReference type="ChEBI" id="CHEBI:57783"/>
        <dbReference type="ChEBI" id="CHEBI:58349"/>
        <dbReference type="EC" id="1.16.1.9"/>
    </reaction>
</comment>
<feature type="transmembrane region" description="Helical" evidence="13">
    <location>
        <begin position="281"/>
        <end position="301"/>
    </location>
</feature>
<dbReference type="SFLD" id="SFLDS00052">
    <property type="entry name" value="Ferric_Reductase_Domain"/>
    <property type="match status" value="1"/>
</dbReference>
<protein>
    <recommendedName>
        <fullName evidence="3">ferric-chelate reductase (NADPH)</fullName>
        <ecNumber evidence="3">1.16.1.9</ecNumber>
    </recommendedName>
</protein>
<dbReference type="CDD" id="cd06186">
    <property type="entry name" value="NOX_Duox_like_FAD_NADP"/>
    <property type="match status" value="1"/>
</dbReference>
<evidence type="ECO:0000313" key="15">
    <source>
        <dbReference type="EMBL" id="TKA40369.1"/>
    </source>
</evidence>
<dbReference type="InterPro" id="IPR013130">
    <property type="entry name" value="Fe3_Rdtase_TM_dom"/>
</dbReference>
<dbReference type="OrthoDB" id="167398at2759"/>
<dbReference type="STRING" id="329885.A0A4V6WK53"/>
<feature type="transmembrane region" description="Helical" evidence="13">
    <location>
        <begin position="212"/>
        <end position="231"/>
    </location>
</feature>
<dbReference type="EC" id="1.16.1.9" evidence="3"/>
<evidence type="ECO:0000256" key="3">
    <source>
        <dbReference type="ARBA" id="ARBA00012668"/>
    </source>
</evidence>
<feature type="transmembrane region" description="Helical" evidence="13">
    <location>
        <begin position="58"/>
        <end position="76"/>
    </location>
</feature>
<dbReference type="InterPro" id="IPR013121">
    <property type="entry name" value="Fe_red_NAD-bd_6"/>
</dbReference>
<dbReference type="InterPro" id="IPR051410">
    <property type="entry name" value="Ferric/Cupric_Reductase"/>
</dbReference>
<dbReference type="GO" id="GO:0006826">
    <property type="term" value="P:iron ion transport"/>
    <property type="evidence" value="ECO:0007669"/>
    <property type="project" value="TreeGrafter"/>
</dbReference>
<evidence type="ECO:0000313" key="16">
    <source>
        <dbReference type="Proteomes" id="UP000310066"/>
    </source>
</evidence>
<dbReference type="GO" id="GO:0005886">
    <property type="term" value="C:plasma membrane"/>
    <property type="evidence" value="ECO:0007669"/>
    <property type="project" value="UniProtKB-SubCell"/>
</dbReference>
<keyword evidence="10" id="KW-0406">Ion transport</keyword>
<reference evidence="15 16" key="1">
    <citation type="submission" date="2017-03" db="EMBL/GenBank/DDBJ databases">
        <title>Genomes of endolithic fungi from Antarctica.</title>
        <authorList>
            <person name="Coleine C."/>
            <person name="Masonjones S."/>
            <person name="Stajich J.E."/>
        </authorList>
    </citation>
    <scope>NUCLEOTIDE SEQUENCE [LARGE SCALE GENOMIC DNA]</scope>
    <source>
        <strain evidence="15 16">CCFEE 5311</strain>
    </source>
</reference>
<accession>A0A4V6WK53</accession>
<keyword evidence="4" id="KW-0813">Transport</keyword>
<evidence type="ECO:0000256" key="5">
    <source>
        <dbReference type="ARBA" id="ARBA00022475"/>
    </source>
</evidence>
<evidence type="ECO:0000256" key="2">
    <source>
        <dbReference type="ARBA" id="ARBA00006278"/>
    </source>
</evidence>
<dbReference type="PANTHER" id="PTHR32361">
    <property type="entry name" value="FERRIC/CUPRIC REDUCTASE TRANSMEMBRANE COMPONENT"/>
    <property type="match status" value="1"/>
</dbReference>
<evidence type="ECO:0000256" key="12">
    <source>
        <dbReference type="ARBA" id="ARBA00048483"/>
    </source>
</evidence>
<evidence type="ECO:0000256" key="10">
    <source>
        <dbReference type="ARBA" id="ARBA00023065"/>
    </source>
</evidence>
<dbReference type="GO" id="GO:0006879">
    <property type="term" value="P:intracellular iron ion homeostasis"/>
    <property type="evidence" value="ECO:0007669"/>
    <property type="project" value="TreeGrafter"/>
</dbReference>
<comment type="similarity">
    <text evidence="2">Belongs to the ferric reductase (FRE) family.</text>
</comment>
<evidence type="ECO:0000256" key="8">
    <source>
        <dbReference type="ARBA" id="ARBA00022989"/>
    </source>
</evidence>
<evidence type="ECO:0000256" key="7">
    <source>
        <dbReference type="ARBA" id="ARBA00022982"/>
    </source>
</evidence>
<keyword evidence="8 13" id="KW-1133">Transmembrane helix</keyword>
<organism evidence="15 16">
    <name type="scientific">Friedmanniomyces endolithicus</name>
    <dbReference type="NCBI Taxonomy" id="329885"/>
    <lineage>
        <taxon>Eukaryota</taxon>
        <taxon>Fungi</taxon>
        <taxon>Dikarya</taxon>
        <taxon>Ascomycota</taxon>
        <taxon>Pezizomycotina</taxon>
        <taxon>Dothideomycetes</taxon>
        <taxon>Dothideomycetidae</taxon>
        <taxon>Mycosphaerellales</taxon>
        <taxon>Teratosphaeriaceae</taxon>
        <taxon>Friedmanniomyces</taxon>
    </lineage>
</organism>
<comment type="caution">
    <text evidence="15">The sequence shown here is derived from an EMBL/GenBank/DDBJ whole genome shotgun (WGS) entry which is preliminary data.</text>
</comment>
<dbReference type="GO" id="GO:0015677">
    <property type="term" value="P:copper ion import"/>
    <property type="evidence" value="ECO:0007669"/>
    <property type="project" value="TreeGrafter"/>
</dbReference>
<dbReference type="GO" id="GO:0052851">
    <property type="term" value="F:ferric-chelate reductase (NADPH) activity"/>
    <property type="evidence" value="ECO:0007669"/>
    <property type="project" value="UniProtKB-EC"/>
</dbReference>
<dbReference type="Gene3D" id="3.40.50.80">
    <property type="entry name" value="Nucleotide-binding domain of ferredoxin-NADP reductase (FNR) module"/>
    <property type="match status" value="1"/>
</dbReference>
<keyword evidence="7" id="KW-0249">Electron transport</keyword>
<evidence type="ECO:0000256" key="13">
    <source>
        <dbReference type="SAM" id="Phobius"/>
    </source>
</evidence>
<evidence type="ECO:0000256" key="4">
    <source>
        <dbReference type="ARBA" id="ARBA00022448"/>
    </source>
</evidence>
<dbReference type="Pfam" id="PF08022">
    <property type="entry name" value="FAD_binding_8"/>
    <property type="match status" value="1"/>
</dbReference>